<dbReference type="EC" id="4.1.1.23" evidence="3 10"/>
<evidence type="ECO:0000256" key="4">
    <source>
        <dbReference type="ARBA" id="ARBA00021923"/>
    </source>
</evidence>
<name>A0A0W4ZF65_PNEC8</name>
<dbReference type="PANTHER" id="PTHR19278">
    <property type="entry name" value="OROTATE PHOSPHORIBOSYLTRANSFERASE"/>
    <property type="match status" value="1"/>
</dbReference>
<dbReference type="PROSITE" id="PS00156">
    <property type="entry name" value="OMPDECASE"/>
    <property type="match status" value="1"/>
</dbReference>
<dbReference type="GO" id="GO:0006207">
    <property type="term" value="P:'de novo' pyrimidine nucleobase biosynthetic process"/>
    <property type="evidence" value="ECO:0007669"/>
    <property type="project" value="EnsemblFungi"/>
</dbReference>
<dbReference type="InterPro" id="IPR014732">
    <property type="entry name" value="OMPdecase"/>
</dbReference>
<feature type="binding site" evidence="9">
    <location>
        <position position="246"/>
    </location>
    <ligand>
        <name>substrate</name>
    </ligand>
</feature>
<dbReference type="GO" id="GO:0004590">
    <property type="term" value="F:orotidine-5'-phosphate decarboxylase activity"/>
    <property type="evidence" value="ECO:0007669"/>
    <property type="project" value="UniProtKB-EC"/>
</dbReference>
<dbReference type="VEuPathDB" id="FungiDB:T552_02508"/>
<dbReference type="Proteomes" id="UP000054454">
    <property type="component" value="Unassembled WGS sequence"/>
</dbReference>
<evidence type="ECO:0000256" key="3">
    <source>
        <dbReference type="ARBA" id="ARBA00012321"/>
    </source>
</evidence>
<feature type="binding site" evidence="9">
    <location>
        <position position="63"/>
    </location>
    <ligand>
        <name>substrate</name>
    </ligand>
</feature>
<dbReference type="NCBIfam" id="TIGR01740">
    <property type="entry name" value="pyrF"/>
    <property type="match status" value="1"/>
</dbReference>
<dbReference type="OrthoDB" id="10263753at2759"/>
<keyword evidence="7 10" id="KW-0456">Lyase</keyword>
<comment type="caution">
    <text evidence="12">The sequence shown here is derived from an EMBL/GenBank/DDBJ whole genome shotgun (WGS) entry which is preliminary data.</text>
</comment>
<evidence type="ECO:0000256" key="5">
    <source>
        <dbReference type="ARBA" id="ARBA00022793"/>
    </source>
</evidence>
<dbReference type="InterPro" id="IPR018089">
    <property type="entry name" value="OMPdecase_AS"/>
</dbReference>
<feature type="binding site" evidence="9">
    <location>
        <position position="41"/>
    </location>
    <ligand>
        <name>substrate</name>
    </ligand>
</feature>
<proteinExistence type="inferred from homology"/>
<dbReference type="CDD" id="cd04725">
    <property type="entry name" value="OMP_decarboxylase_like"/>
    <property type="match status" value="1"/>
</dbReference>
<dbReference type="Gene3D" id="3.20.20.70">
    <property type="entry name" value="Aldolase class I"/>
    <property type="match status" value="1"/>
</dbReference>
<organism evidence="12 13">
    <name type="scientific">Pneumocystis carinii (strain B80)</name>
    <name type="common">Rat pneumocystis pneumonia agent</name>
    <name type="synonym">Pneumocystis carinii f. sp. carinii</name>
    <dbReference type="NCBI Taxonomy" id="1408658"/>
    <lineage>
        <taxon>Eukaryota</taxon>
        <taxon>Fungi</taxon>
        <taxon>Dikarya</taxon>
        <taxon>Ascomycota</taxon>
        <taxon>Taphrinomycotina</taxon>
        <taxon>Pneumocystomycetes</taxon>
        <taxon>Pneumocystaceae</taxon>
        <taxon>Pneumocystis</taxon>
    </lineage>
</organism>
<feature type="binding site" evidence="9">
    <location>
        <position position="245"/>
    </location>
    <ligand>
        <name>substrate</name>
    </ligand>
</feature>
<keyword evidence="13" id="KW-1185">Reference proteome</keyword>
<feature type="active site" description="For OMPdecase activity" evidence="8">
    <location>
        <position position="96"/>
    </location>
</feature>
<reference evidence="13" key="1">
    <citation type="journal article" date="2016" name="Nat. Commun.">
        <title>Genome analysis of three Pneumocystis species reveals adaptation mechanisms to life exclusively in mammalian hosts.</title>
        <authorList>
            <person name="Ma L."/>
            <person name="Chen Z."/>
            <person name="Huang D.W."/>
            <person name="Kutty G."/>
            <person name="Ishihara M."/>
            <person name="Wang H."/>
            <person name="Abouelleil A."/>
            <person name="Bishop L."/>
            <person name="Davey E."/>
            <person name="Deng R."/>
            <person name="Deng X."/>
            <person name="Fan L."/>
            <person name="Fantoni G."/>
            <person name="Fitzgerald M."/>
            <person name="Gogineni E."/>
            <person name="Goldberg J.M."/>
            <person name="Handley G."/>
            <person name="Hu X."/>
            <person name="Huber C."/>
            <person name="Jiao X."/>
            <person name="Jones K."/>
            <person name="Levin J.Z."/>
            <person name="Liu Y."/>
            <person name="Macdonald P."/>
            <person name="Melnikov A."/>
            <person name="Raley C."/>
            <person name="Sassi M."/>
            <person name="Sherman B.T."/>
            <person name="Song X."/>
            <person name="Sykes S."/>
            <person name="Tran B."/>
            <person name="Walsh L."/>
            <person name="Xia Y."/>
            <person name="Yang J."/>
            <person name="Young S."/>
            <person name="Zeng Q."/>
            <person name="Zheng X."/>
            <person name="Stephens R."/>
            <person name="Nusbaum C."/>
            <person name="Birren B.W."/>
            <person name="Azadi P."/>
            <person name="Lempicki R.A."/>
            <person name="Cuomo C.A."/>
            <person name="Kovacs J.A."/>
        </authorList>
    </citation>
    <scope>NUCLEOTIDE SEQUENCE [LARGE SCALE GENOMIC DNA]</scope>
    <source>
        <strain evidence="13">B80</strain>
    </source>
</reference>
<dbReference type="GO" id="GO:0044205">
    <property type="term" value="P:'de novo' UMP biosynthetic process"/>
    <property type="evidence" value="ECO:0007669"/>
    <property type="project" value="UniProtKB-UniPathway"/>
</dbReference>
<keyword evidence="6 10" id="KW-0665">Pyrimidine biosynthesis</keyword>
<dbReference type="EMBL" id="LFVZ01000011">
    <property type="protein sequence ID" value="KTW27016.1"/>
    <property type="molecule type" value="Genomic_DNA"/>
</dbReference>
<accession>A0A0W4ZF65</accession>
<comment type="catalytic activity">
    <reaction evidence="10">
        <text>orotidine 5'-phosphate + H(+) = UMP + CO2</text>
        <dbReference type="Rhea" id="RHEA:11596"/>
        <dbReference type="ChEBI" id="CHEBI:15378"/>
        <dbReference type="ChEBI" id="CHEBI:16526"/>
        <dbReference type="ChEBI" id="CHEBI:57538"/>
        <dbReference type="ChEBI" id="CHEBI:57865"/>
        <dbReference type="EC" id="4.1.1.23"/>
    </reaction>
</comment>
<feature type="active site" description="For OMPdecase activity" evidence="8">
    <location>
        <position position="94"/>
    </location>
</feature>
<evidence type="ECO:0000256" key="6">
    <source>
        <dbReference type="ARBA" id="ARBA00022975"/>
    </source>
</evidence>
<evidence type="ECO:0000313" key="13">
    <source>
        <dbReference type="Proteomes" id="UP000054454"/>
    </source>
</evidence>
<evidence type="ECO:0000256" key="8">
    <source>
        <dbReference type="PIRSR" id="PIRSR614732-1"/>
    </source>
</evidence>
<dbReference type="RefSeq" id="XP_018225207.1">
    <property type="nucleotide sequence ID" value="XM_018371046.1"/>
</dbReference>
<dbReference type="AlphaFoldDB" id="A0A0W4ZF65"/>
<dbReference type="PANTHER" id="PTHR19278:SF9">
    <property type="entry name" value="URIDINE 5'-MONOPHOSPHATE SYNTHASE"/>
    <property type="match status" value="1"/>
</dbReference>
<dbReference type="SUPFAM" id="SSF51366">
    <property type="entry name" value="Ribulose-phoshate binding barrel"/>
    <property type="match status" value="1"/>
</dbReference>
<dbReference type="InterPro" id="IPR001754">
    <property type="entry name" value="OMPdeCOase_dom"/>
</dbReference>
<dbReference type="Pfam" id="PF00215">
    <property type="entry name" value="OMPdecase"/>
    <property type="match status" value="1"/>
</dbReference>
<evidence type="ECO:0000256" key="9">
    <source>
        <dbReference type="PIRSR" id="PIRSR614732-2"/>
    </source>
</evidence>
<feature type="binding site" evidence="9">
    <location>
        <position position="154"/>
    </location>
    <ligand>
        <name>substrate</name>
    </ligand>
</feature>
<protein>
    <recommendedName>
        <fullName evidence="4 10">Orotidine 5'-phosphate decarboxylase</fullName>
        <ecNumber evidence="3 10">4.1.1.23</ecNumber>
    </recommendedName>
</protein>
<sequence length="275" mass="31118">MSVNPIKMTYKERSKLYSNKTAQRLLELMDRKQTNLSVAADFTKKQEVLEFADKTGPYICILKTHVDIMEDFDESFVFELKKLAKKHDFLIFEDRKFADIGKTVQLQYSCGIYKICEWADIVNAHPIPGEGIIDGLREIGEPRGRGLFLLAEMSSKGCLSTEEYVNASIDMAKKNKDFVIGFISIRRWPILTEDFILMTPGVGYVANNDSLSNIYQSSNGDAYGQQYRTPESVILGLGSDIIIVGRNIYASGGDIIEETLKYRDAGWKAYITRIS</sequence>
<dbReference type="GO" id="GO:0004588">
    <property type="term" value="F:orotate phosphoribosyltransferase activity"/>
    <property type="evidence" value="ECO:0007669"/>
    <property type="project" value="TreeGrafter"/>
</dbReference>
<evidence type="ECO:0000259" key="11">
    <source>
        <dbReference type="SMART" id="SM00934"/>
    </source>
</evidence>
<comment type="pathway">
    <text evidence="1 10">Pyrimidine metabolism; UMP biosynthesis via de novo pathway; UMP from orotate: step 2/2.</text>
</comment>
<dbReference type="InterPro" id="IPR011060">
    <property type="entry name" value="RibuloseP-bd_barrel"/>
</dbReference>
<keyword evidence="5 10" id="KW-0210">Decarboxylase</keyword>
<dbReference type="FunFam" id="3.20.20.70:FF:000114">
    <property type="entry name" value="Decarboxylase,orotidine phosphate"/>
    <property type="match status" value="1"/>
</dbReference>
<gene>
    <name evidence="12" type="ORF">T552_02508</name>
</gene>
<dbReference type="InterPro" id="IPR013785">
    <property type="entry name" value="Aldolase_TIM"/>
</dbReference>
<evidence type="ECO:0000313" key="12">
    <source>
        <dbReference type="EMBL" id="KTW27016.1"/>
    </source>
</evidence>
<evidence type="ECO:0000256" key="1">
    <source>
        <dbReference type="ARBA" id="ARBA00004861"/>
    </source>
</evidence>
<dbReference type="SMART" id="SM00934">
    <property type="entry name" value="OMPdecase"/>
    <property type="match status" value="1"/>
</dbReference>
<evidence type="ECO:0000256" key="7">
    <source>
        <dbReference type="ARBA" id="ARBA00023239"/>
    </source>
</evidence>
<evidence type="ECO:0000256" key="2">
    <source>
        <dbReference type="ARBA" id="ARBA00011018"/>
    </source>
</evidence>
<feature type="active site" description="For OMPdecase activity" evidence="8">
    <location>
        <position position="99"/>
    </location>
</feature>
<dbReference type="GO" id="GO:0140453">
    <property type="term" value="C:protein aggregate center"/>
    <property type="evidence" value="ECO:0007669"/>
    <property type="project" value="EnsemblFungi"/>
</dbReference>
<evidence type="ECO:0000256" key="10">
    <source>
        <dbReference type="RuleBase" id="RU000512"/>
    </source>
</evidence>
<dbReference type="UniPathway" id="UPA00070">
    <property type="reaction ID" value="UER00120"/>
</dbReference>
<dbReference type="GeneID" id="28937249"/>
<feature type="binding site" evidence="9">
    <location>
        <position position="225"/>
    </location>
    <ligand>
        <name>substrate</name>
    </ligand>
</feature>
<feature type="domain" description="Orotidine 5'-phosphate decarboxylase" evidence="11">
    <location>
        <begin position="35"/>
        <end position="262"/>
    </location>
</feature>
<comment type="similarity">
    <text evidence="2 10">Belongs to the OMP decarboxylase family.</text>
</comment>